<proteinExistence type="predicted"/>
<dbReference type="PANTHER" id="PTHR45856:SF24">
    <property type="entry name" value="FUNGAL LIPASE-LIKE DOMAIN-CONTAINING PROTEIN"/>
    <property type="match status" value="1"/>
</dbReference>
<dbReference type="InterPro" id="IPR002921">
    <property type="entry name" value="Fungal_lipase-type"/>
</dbReference>
<dbReference type="SUPFAM" id="SSF53474">
    <property type="entry name" value="alpha/beta-Hydrolases"/>
    <property type="match status" value="1"/>
</dbReference>
<comment type="caution">
    <text evidence="2">The sequence shown here is derived from an EMBL/GenBank/DDBJ whole genome shotgun (WGS) entry which is preliminary data.</text>
</comment>
<dbReference type="RefSeq" id="WP_377368923.1">
    <property type="nucleotide sequence ID" value="NZ_JBHTMN010000017.1"/>
</dbReference>
<keyword evidence="3" id="KW-1185">Reference proteome</keyword>
<dbReference type="GO" id="GO:0016787">
    <property type="term" value="F:hydrolase activity"/>
    <property type="evidence" value="ECO:0007669"/>
    <property type="project" value="UniProtKB-KW"/>
</dbReference>
<gene>
    <name evidence="2" type="ORF">ACFQ45_14465</name>
</gene>
<dbReference type="Gene3D" id="3.40.50.1820">
    <property type="entry name" value="alpha/beta hydrolase"/>
    <property type="match status" value="1"/>
</dbReference>
<accession>A0ABW4B508</accession>
<dbReference type="InterPro" id="IPR029058">
    <property type="entry name" value="AB_hydrolase_fold"/>
</dbReference>
<sequence length="289" mass="31714">MHHARFIIFLTITLFYSIQSYGSTDFALIQQQGQLANDTYLPPTELEAALKLQEQVLIHQNIMPGSNVSYFLSRSQGAQTLSIRGTANLENALVDLNLSLRDNKTLNIKLHQGFASAAVAVYNDVQPFLDLNEPIYITGHSLGGAIAVILGMYLSLEDAQISQIVTFGQPKVTNVTGANAFSQLPLIRVVNQSDIVPLVPPISPMQIKDLDIFWHMGSEIILNGSNEFSITSGIKSALRATKFTTSIPNQANLIAHKMDTYLTHISQLRKGAVEVPYKMGIDLFGVSID</sequence>
<dbReference type="EMBL" id="JBHTMN010000017">
    <property type="protein sequence ID" value="MFD1384571.1"/>
    <property type="molecule type" value="Genomic_DNA"/>
</dbReference>
<dbReference type="CDD" id="cd00519">
    <property type="entry name" value="Lipase_3"/>
    <property type="match status" value="1"/>
</dbReference>
<name>A0ABW4B508_9GAMM</name>
<protein>
    <submittedName>
        <fullName evidence="2">Lipase family protein</fullName>
        <ecNumber evidence="2">3.1.1.-</ecNumber>
    </submittedName>
</protein>
<dbReference type="PANTHER" id="PTHR45856">
    <property type="entry name" value="ALPHA/BETA-HYDROLASES SUPERFAMILY PROTEIN"/>
    <property type="match status" value="1"/>
</dbReference>
<evidence type="ECO:0000313" key="3">
    <source>
        <dbReference type="Proteomes" id="UP001597059"/>
    </source>
</evidence>
<keyword evidence="2" id="KW-0378">Hydrolase</keyword>
<dbReference type="Pfam" id="PF01764">
    <property type="entry name" value="Lipase_3"/>
    <property type="match status" value="1"/>
</dbReference>
<evidence type="ECO:0000313" key="2">
    <source>
        <dbReference type="EMBL" id="MFD1384571.1"/>
    </source>
</evidence>
<dbReference type="InterPro" id="IPR051218">
    <property type="entry name" value="Sec_MonoDiacylglyc_Lipase"/>
</dbReference>
<evidence type="ECO:0000259" key="1">
    <source>
        <dbReference type="Pfam" id="PF01764"/>
    </source>
</evidence>
<reference evidence="3" key="1">
    <citation type="journal article" date="2019" name="Int. J. Syst. Evol. Microbiol.">
        <title>The Global Catalogue of Microorganisms (GCM) 10K type strain sequencing project: providing services to taxonomists for standard genome sequencing and annotation.</title>
        <authorList>
            <consortium name="The Broad Institute Genomics Platform"/>
            <consortium name="The Broad Institute Genome Sequencing Center for Infectious Disease"/>
            <person name="Wu L."/>
            <person name="Ma J."/>
        </authorList>
    </citation>
    <scope>NUCLEOTIDE SEQUENCE [LARGE SCALE GENOMIC DNA]</scope>
    <source>
        <strain evidence="3">JCM 30774</strain>
    </source>
</reference>
<dbReference type="Proteomes" id="UP001597059">
    <property type="component" value="Unassembled WGS sequence"/>
</dbReference>
<organism evidence="2 3">
    <name type="scientific">Rhodanobacter aciditrophus</name>
    <dbReference type="NCBI Taxonomy" id="1623218"/>
    <lineage>
        <taxon>Bacteria</taxon>
        <taxon>Pseudomonadati</taxon>
        <taxon>Pseudomonadota</taxon>
        <taxon>Gammaproteobacteria</taxon>
        <taxon>Lysobacterales</taxon>
        <taxon>Rhodanobacteraceae</taxon>
        <taxon>Rhodanobacter</taxon>
    </lineage>
</organism>
<feature type="domain" description="Fungal lipase-type" evidence="1">
    <location>
        <begin position="81"/>
        <end position="202"/>
    </location>
</feature>
<dbReference type="EC" id="3.1.1.-" evidence="2"/>